<dbReference type="EMBL" id="CP150951">
    <property type="protein sequence ID" value="WZC47637.1"/>
    <property type="molecule type" value="Genomic_DNA"/>
</dbReference>
<reference evidence="2" key="1">
    <citation type="submission" date="2024-04" db="EMBL/GenBank/DDBJ databases">
        <title>Phylogenomic analyses of a clade within the roseobacter group suggest taxonomic reassignments of species of the genera Aestuariivita, Citreicella, Loktanella, Nautella, Pelagibaca, Ruegeria, Thalassobius, Thiobacimonas and Tropicibacter, and the proposal o.</title>
        <authorList>
            <person name="Jeon C.O."/>
        </authorList>
    </citation>
    <scope>NUCLEOTIDE SEQUENCE [LARGE SCALE GENOMIC DNA]</scope>
    <source>
        <strain evidence="2">BS5-3</strain>
    </source>
</reference>
<proteinExistence type="predicted"/>
<organism evidence="1 2">
    <name type="scientific">Yoonia phaeophyticola</name>
    <dbReference type="NCBI Taxonomy" id="3137369"/>
    <lineage>
        <taxon>Bacteria</taxon>
        <taxon>Pseudomonadati</taxon>
        <taxon>Pseudomonadota</taxon>
        <taxon>Alphaproteobacteria</taxon>
        <taxon>Rhodobacterales</taxon>
        <taxon>Paracoccaceae</taxon>
        <taxon>Yoonia</taxon>
    </lineage>
</organism>
<evidence type="ECO:0000313" key="2">
    <source>
        <dbReference type="Proteomes" id="UP001440612"/>
    </source>
</evidence>
<keyword evidence="2" id="KW-1185">Reference proteome</keyword>
<protein>
    <submittedName>
        <fullName evidence="1">DUF1203 domain-containing protein</fullName>
    </submittedName>
</protein>
<name>A0ABZ2UZW1_9RHOB</name>
<sequence>MPLTYLPFDQHTLTQLRAGGPDVYGAPAERAISSGVGTPCRSCLRNVPEGDEMLICAARPFASLHPYAETGPVFFCANHCEPHDGGAVPAILKTSPTYLLKAYDADERIIYGTGQITEQDQVAGYASRLFEDACVAYVDVRSARNNCFLTRIMQT</sequence>
<dbReference type="Proteomes" id="UP001440612">
    <property type="component" value="Chromosome"/>
</dbReference>
<dbReference type="RefSeq" id="WP_341365757.1">
    <property type="nucleotide sequence ID" value="NZ_CP150951.2"/>
</dbReference>
<dbReference type="Pfam" id="PF06718">
    <property type="entry name" value="DUF1203"/>
    <property type="match status" value="1"/>
</dbReference>
<gene>
    <name evidence="1" type="ORF">AABB29_12000</name>
</gene>
<dbReference type="InterPro" id="IPR009593">
    <property type="entry name" value="DUF1203"/>
</dbReference>
<dbReference type="PIRSF" id="PIRSF034110">
    <property type="entry name" value="DUF1203"/>
    <property type="match status" value="1"/>
</dbReference>
<accession>A0ABZ2UZW1</accession>
<evidence type="ECO:0000313" key="1">
    <source>
        <dbReference type="EMBL" id="WZC47637.1"/>
    </source>
</evidence>